<organism evidence="1 2">
    <name type="scientific">Aeromonas phage 65.2</name>
    <dbReference type="NCBI Taxonomy" id="1932896"/>
    <lineage>
        <taxon>Viruses</taxon>
        <taxon>Duplodnaviria</taxon>
        <taxon>Heunggongvirae</taxon>
        <taxon>Uroviricota</taxon>
        <taxon>Caudoviricetes</taxon>
        <taxon>Pantevenvirales</taxon>
        <taxon>Straboviridae</taxon>
        <taxon>Emmerichvirinae</taxon>
        <taxon>Ishigurovirus</taxon>
        <taxon>Ishigurovirus osborne</taxon>
    </lineage>
</organism>
<dbReference type="Proteomes" id="UP000225215">
    <property type="component" value="Segment"/>
</dbReference>
<evidence type="ECO:0000313" key="2">
    <source>
        <dbReference type="Proteomes" id="UP000225215"/>
    </source>
</evidence>
<name>A0A219YBR4_9CAUD</name>
<evidence type="ECO:0000313" key="1">
    <source>
        <dbReference type="EMBL" id="APU01397.1"/>
    </source>
</evidence>
<proteinExistence type="predicted"/>
<accession>A0A219YBR4</accession>
<sequence length="116" mass="13556">MIDSKLVELARKQIRESKLGYRTYFIGVLGVDYARYGSYHKVTEEFLDTVNYKCTLVDDEPSFELLDYIHVPVHSYTELFKELNIQNSRGWVNITNITVQNILKKHGVVIDERTGR</sequence>
<protein>
    <submittedName>
        <fullName evidence="1">Uncharacterized protein</fullName>
    </submittedName>
</protein>
<dbReference type="EMBL" id="KY290955">
    <property type="protein sequence ID" value="APU01397.1"/>
    <property type="molecule type" value="Genomic_DNA"/>
</dbReference>
<reference evidence="1 2" key="1">
    <citation type="journal article" date="2017" name="Sci. Rep.">
        <title>Characterization and diversity of phages infecting Aeromonas salmonicida subsp. salmonicida.</title>
        <authorList>
            <person name="Vincent A.T."/>
            <person name="Paquet V.E."/>
            <person name="Bernatchez A."/>
            <person name="Tremblay D.M."/>
            <person name="Moineau S."/>
            <person name="Charette S.J."/>
        </authorList>
    </citation>
    <scope>NUCLEOTIDE SEQUENCE [LARGE SCALE GENOMIC DNA]</scope>
</reference>